<proteinExistence type="inferred from homology"/>
<dbReference type="PRINTS" id="PR00299">
    <property type="entry name" value="ACRYSTALLIN"/>
</dbReference>
<dbReference type="Gene3D" id="2.60.40.790">
    <property type="match status" value="1"/>
</dbReference>
<dbReference type="PANTHER" id="PTHR45640:SF13">
    <property type="entry name" value="HEAT SHOCK PROTEIN 22-RELATED"/>
    <property type="match status" value="1"/>
</dbReference>
<dbReference type="PROSITE" id="PS01031">
    <property type="entry name" value="SHSP"/>
    <property type="match status" value="1"/>
</dbReference>
<organism evidence="7 8">
    <name type="scientific">Vanessa tameamea</name>
    <name type="common">Kamehameha butterfly</name>
    <dbReference type="NCBI Taxonomy" id="334116"/>
    <lineage>
        <taxon>Eukaryota</taxon>
        <taxon>Metazoa</taxon>
        <taxon>Ecdysozoa</taxon>
        <taxon>Arthropoda</taxon>
        <taxon>Hexapoda</taxon>
        <taxon>Insecta</taxon>
        <taxon>Pterygota</taxon>
        <taxon>Neoptera</taxon>
        <taxon>Endopterygota</taxon>
        <taxon>Lepidoptera</taxon>
        <taxon>Glossata</taxon>
        <taxon>Ditrysia</taxon>
        <taxon>Papilionoidea</taxon>
        <taxon>Nymphalidae</taxon>
        <taxon>Nymphalinae</taxon>
        <taxon>Vanessa</taxon>
    </lineage>
</organism>
<feature type="region of interest" description="Disordered" evidence="5">
    <location>
        <begin position="141"/>
        <end position="191"/>
    </location>
</feature>
<dbReference type="GeneID" id="113393159"/>
<feature type="compositionally biased region" description="Basic and acidic residues" evidence="5">
    <location>
        <begin position="167"/>
        <end position="184"/>
    </location>
</feature>
<reference evidence="8" key="1">
    <citation type="submission" date="2025-08" db="UniProtKB">
        <authorList>
            <consortium name="RefSeq"/>
        </authorList>
    </citation>
    <scope>IDENTIFICATION</scope>
    <source>
        <tissue evidence="8">Whole body</tissue>
    </source>
</reference>
<gene>
    <name evidence="8" type="primary">LOC113393159</name>
</gene>
<dbReference type="PANTHER" id="PTHR45640">
    <property type="entry name" value="HEAT SHOCK PROTEIN HSP-12.2-RELATED"/>
    <property type="match status" value="1"/>
</dbReference>
<accession>A0ABM4AV62</accession>
<dbReference type="InterPro" id="IPR001436">
    <property type="entry name" value="Alpha-crystallin/sHSP_animal"/>
</dbReference>
<evidence type="ECO:0000256" key="4">
    <source>
        <dbReference type="RuleBase" id="RU003616"/>
    </source>
</evidence>
<evidence type="ECO:0000256" key="3">
    <source>
        <dbReference type="PROSITE-ProRule" id="PRU00285"/>
    </source>
</evidence>
<protein>
    <submittedName>
        <fullName evidence="8">Protein lethal(2)essential for life-like</fullName>
    </submittedName>
</protein>
<evidence type="ECO:0000256" key="2">
    <source>
        <dbReference type="PIRNR" id="PIRNR036514"/>
    </source>
</evidence>
<evidence type="ECO:0000259" key="6">
    <source>
        <dbReference type="PROSITE" id="PS01031"/>
    </source>
</evidence>
<evidence type="ECO:0000256" key="1">
    <source>
        <dbReference type="ARBA" id="ARBA00023016"/>
    </source>
</evidence>
<dbReference type="Proteomes" id="UP001652626">
    <property type="component" value="Chromosome 26"/>
</dbReference>
<dbReference type="InterPro" id="IPR055269">
    <property type="entry name" value="Alpha-crystallin/HSP_16"/>
</dbReference>
<keyword evidence="7" id="KW-1185">Reference proteome</keyword>
<dbReference type="InterPro" id="IPR008978">
    <property type="entry name" value="HSP20-like_chaperone"/>
</dbReference>
<dbReference type="RefSeq" id="XP_064075186.1">
    <property type="nucleotide sequence ID" value="XM_064219116.1"/>
</dbReference>
<name>A0ABM4AV62_VANTA</name>
<evidence type="ECO:0000313" key="7">
    <source>
        <dbReference type="Proteomes" id="UP001652626"/>
    </source>
</evidence>
<dbReference type="PIRSF" id="PIRSF036514">
    <property type="entry name" value="Sm_HSP_B1"/>
    <property type="match status" value="1"/>
</dbReference>
<evidence type="ECO:0000313" key="8">
    <source>
        <dbReference type="RefSeq" id="XP_064075186.1"/>
    </source>
</evidence>
<comment type="similarity">
    <text evidence="2 3 4">Belongs to the small heat shock protein (HSP20) family.</text>
</comment>
<evidence type="ECO:0000256" key="5">
    <source>
        <dbReference type="SAM" id="MobiDB-lite"/>
    </source>
</evidence>
<dbReference type="Pfam" id="PF00011">
    <property type="entry name" value="HSP20"/>
    <property type="match status" value="1"/>
</dbReference>
<sequence length="191" mass="22303">MALLPYLWDYELRPQRLRDQLFGMDLSPDDFLTDIFDRPSPRRYLRPWRNLALLARDVGSTIKTDKDKFQVNLDVQHFNPEEISVKTTDNYVVVEGKHEEKKDDHGFVSRQFKRRYALPEDCNPELVESKLSSDGVLTITAPKTASESENERIVPVSQTGPVRRKIHDTEEKHEPNGDVEETKTPQKKRKR</sequence>
<dbReference type="InterPro" id="IPR002068">
    <property type="entry name" value="A-crystallin/Hsp20_dom"/>
</dbReference>
<keyword evidence="1" id="KW-0346">Stress response</keyword>
<dbReference type="SUPFAM" id="SSF49764">
    <property type="entry name" value="HSP20-like chaperones"/>
    <property type="match status" value="1"/>
</dbReference>
<dbReference type="CDD" id="cd06526">
    <property type="entry name" value="metazoan_ACD"/>
    <property type="match status" value="1"/>
</dbReference>
<feature type="domain" description="SHSP" evidence="6">
    <location>
        <begin position="49"/>
        <end position="159"/>
    </location>
</feature>